<feature type="transmembrane region" description="Helical" evidence="2">
    <location>
        <begin position="204"/>
        <end position="228"/>
    </location>
</feature>
<name>A0A7S0L3F5_9EUKA</name>
<evidence type="ECO:0000313" key="3">
    <source>
        <dbReference type="EMBL" id="CAD8600541.1"/>
    </source>
</evidence>
<feature type="region of interest" description="Disordered" evidence="1">
    <location>
        <begin position="86"/>
        <end position="106"/>
    </location>
</feature>
<feature type="transmembrane region" description="Helical" evidence="2">
    <location>
        <begin position="159"/>
        <end position="183"/>
    </location>
</feature>
<dbReference type="AlphaFoldDB" id="A0A7S0L3F5"/>
<evidence type="ECO:0000256" key="1">
    <source>
        <dbReference type="SAM" id="MobiDB-lite"/>
    </source>
</evidence>
<protein>
    <submittedName>
        <fullName evidence="3">Uncharacterized protein</fullName>
    </submittedName>
</protein>
<dbReference type="InterPro" id="IPR052744">
    <property type="entry name" value="GPAT/DAPAT"/>
</dbReference>
<organism evidence="3">
    <name type="scientific">Coccolithus braarudii</name>
    <dbReference type="NCBI Taxonomy" id="221442"/>
    <lineage>
        <taxon>Eukaryota</taxon>
        <taxon>Haptista</taxon>
        <taxon>Haptophyta</taxon>
        <taxon>Prymnesiophyceae</taxon>
        <taxon>Coccolithales</taxon>
        <taxon>Coccolithaceae</taxon>
        <taxon>Coccolithus</taxon>
    </lineage>
</organism>
<dbReference type="PANTHER" id="PTHR31605">
    <property type="entry name" value="GLYCEROL-3-PHOSPHATE O-ACYLTRANSFERASE 1"/>
    <property type="match status" value="1"/>
</dbReference>
<gene>
    <name evidence="3" type="ORF">CPEL01642_LOCUS3871</name>
</gene>
<reference evidence="3" key="1">
    <citation type="submission" date="2021-01" db="EMBL/GenBank/DDBJ databases">
        <authorList>
            <person name="Corre E."/>
            <person name="Pelletier E."/>
            <person name="Niang G."/>
            <person name="Scheremetjew M."/>
            <person name="Finn R."/>
            <person name="Kale V."/>
            <person name="Holt S."/>
            <person name="Cochrane G."/>
            <person name="Meng A."/>
            <person name="Brown T."/>
            <person name="Cohen L."/>
        </authorList>
    </citation>
    <scope>NUCLEOTIDE SEQUENCE</scope>
    <source>
        <strain evidence="3">PLY182g</strain>
    </source>
</reference>
<keyword evidence="2" id="KW-0812">Transmembrane</keyword>
<accession>A0A7S0L3F5</accession>
<dbReference type="GO" id="GO:0016287">
    <property type="term" value="F:glycerone-phosphate O-acyltransferase activity"/>
    <property type="evidence" value="ECO:0007669"/>
    <property type="project" value="TreeGrafter"/>
</dbReference>
<keyword evidence="2" id="KW-1133">Transmembrane helix</keyword>
<keyword evidence="2" id="KW-0472">Membrane</keyword>
<proteinExistence type="predicted"/>
<evidence type="ECO:0000256" key="2">
    <source>
        <dbReference type="SAM" id="Phobius"/>
    </source>
</evidence>
<sequence length="375" mass="41066">MLERHRTAAGGLDSYAAARAITEELSAAMESITINAPTWDAMRLAITAARLHQPAGTQMTLSQYTSLVRGWAHVLGMGLEGRLQGTSKYTEGTPAERPLPPSPASSPEALAMAEALRADLGTYQALLDRNGIKCDRVRRAAHGLGLPRYMAATGLLQRALSALVLLLIALPGVLMLAPVLWYIKRRERKLLTKGRRWNDSVAEMKMMVSGLVGMAIVATCVIATVFLLSFKPAALVAYFALTIRSYESGVSDARSAYTHYKLLLLPAGRMDELVVARKVAMASLVSAMDLLDPTVQAEITLSAYEAAPTRGKLEAYLPWFIYRLAIIVLRRTKKDWNEVLRLQDYATMDYIPDASTDGTYVGRKAGKPSLRPKRS</sequence>
<dbReference type="GO" id="GO:0004366">
    <property type="term" value="F:glycerol-3-phosphate O-acyltransferase activity"/>
    <property type="evidence" value="ECO:0007669"/>
    <property type="project" value="TreeGrafter"/>
</dbReference>
<dbReference type="EMBL" id="HBEY01007922">
    <property type="protein sequence ID" value="CAD8600541.1"/>
    <property type="molecule type" value="Transcribed_RNA"/>
</dbReference>
<dbReference type="GO" id="GO:0008654">
    <property type="term" value="P:phospholipid biosynthetic process"/>
    <property type="evidence" value="ECO:0007669"/>
    <property type="project" value="TreeGrafter"/>
</dbReference>
<dbReference type="PANTHER" id="PTHR31605:SF0">
    <property type="entry name" value="GLYCEROL-3-PHOSPHATE O-ACYLTRANSFERASE 1"/>
    <property type="match status" value="1"/>
</dbReference>